<dbReference type="GO" id="GO:0048731">
    <property type="term" value="P:system development"/>
    <property type="evidence" value="ECO:0007669"/>
    <property type="project" value="UniProtKB-ARBA"/>
</dbReference>
<dbReference type="InterPro" id="IPR000742">
    <property type="entry name" value="EGF"/>
</dbReference>
<feature type="signal peptide" evidence="14">
    <location>
        <begin position="1"/>
        <end position="19"/>
    </location>
</feature>
<proteinExistence type="predicted"/>
<organism evidence="17 18">
    <name type="scientific">Bursaphelenchus okinawaensis</name>
    <dbReference type="NCBI Taxonomy" id="465554"/>
    <lineage>
        <taxon>Eukaryota</taxon>
        <taxon>Metazoa</taxon>
        <taxon>Ecdysozoa</taxon>
        <taxon>Nematoda</taxon>
        <taxon>Chromadorea</taxon>
        <taxon>Rhabditida</taxon>
        <taxon>Tylenchina</taxon>
        <taxon>Tylenchomorpha</taxon>
        <taxon>Aphelenchoidea</taxon>
        <taxon>Aphelenchoididae</taxon>
        <taxon>Bursaphelenchus</taxon>
    </lineage>
</organism>
<accession>A0A811KKE0</accession>
<dbReference type="GO" id="GO:0048513">
    <property type="term" value="P:animal organ development"/>
    <property type="evidence" value="ECO:0007669"/>
    <property type="project" value="UniProtKB-ARBA"/>
</dbReference>
<dbReference type="GO" id="GO:0016020">
    <property type="term" value="C:membrane"/>
    <property type="evidence" value="ECO:0007669"/>
    <property type="project" value="UniProtKB-SubCell"/>
</dbReference>
<keyword evidence="10" id="KW-0325">Glycoprotein</keyword>
<evidence type="ECO:0000259" key="15">
    <source>
        <dbReference type="PROSITE" id="PS50026"/>
    </source>
</evidence>
<keyword evidence="6" id="KW-0106">Calcium</keyword>
<dbReference type="GO" id="GO:0005509">
    <property type="term" value="F:calcium ion binding"/>
    <property type="evidence" value="ECO:0007669"/>
    <property type="project" value="InterPro"/>
</dbReference>
<evidence type="ECO:0008006" key="19">
    <source>
        <dbReference type="Google" id="ProtNLM"/>
    </source>
</evidence>
<dbReference type="SMART" id="SM00181">
    <property type="entry name" value="EGF"/>
    <property type="match status" value="1"/>
</dbReference>
<feature type="compositionally biased region" description="Low complexity" evidence="12">
    <location>
        <begin position="858"/>
        <end position="892"/>
    </location>
</feature>
<evidence type="ECO:0000259" key="16">
    <source>
        <dbReference type="PROSITE" id="PS51220"/>
    </source>
</evidence>
<evidence type="ECO:0000256" key="11">
    <source>
        <dbReference type="PROSITE-ProRule" id="PRU00076"/>
    </source>
</evidence>
<dbReference type="InterPro" id="IPR001881">
    <property type="entry name" value="EGF-like_Ca-bd_dom"/>
</dbReference>
<keyword evidence="4 14" id="KW-0732">Signal</keyword>
<dbReference type="Proteomes" id="UP000614601">
    <property type="component" value="Unassembled WGS sequence"/>
</dbReference>
<evidence type="ECO:0000256" key="3">
    <source>
        <dbReference type="ARBA" id="ARBA00022692"/>
    </source>
</evidence>
<name>A0A811KKE0_9BILA</name>
<evidence type="ECO:0000256" key="1">
    <source>
        <dbReference type="ARBA" id="ARBA00004479"/>
    </source>
</evidence>
<evidence type="ECO:0000313" key="17">
    <source>
        <dbReference type="EMBL" id="CAD5215564.1"/>
    </source>
</evidence>
<feature type="transmembrane region" description="Helical" evidence="13">
    <location>
        <begin position="964"/>
        <end position="989"/>
    </location>
</feature>
<dbReference type="Proteomes" id="UP000783686">
    <property type="component" value="Unassembled WGS sequence"/>
</dbReference>
<dbReference type="InterPro" id="IPR024731">
    <property type="entry name" value="NELL2-like_EGF"/>
</dbReference>
<feature type="domain" description="NIDO" evidence="16">
    <location>
        <begin position="140"/>
        <end position="279"/>
    </location>
</feature>
<keyword evidence="5" id="KW-0677">Repeat</keyword>
<dbReference type="OrthoDB" id="6236007at2759"/>
<dbReference type="PROSITE" id="PS00010">
    <property type="entry name" value="ASX_HYDROXYL"/>
    <property type="match status" value="1"/>
</dbReference>
<feature type="region of interest" description="Disordered" evidence="12">
    <location>
        <begin position="845"/>
        <end position="898"/>
    </location>
</feature>
<gene>
    <name evidence="17" type="ORF">BOKJ2_LOCUS6156</name>
</gene>
<dbReference type="InterPro" id="IPR018097">
    <property type="entry name" value="EGF_Ca-bd_CS"/>
</dbReference>
<evidence type="ECO:0000256" key="4">
    <source>
        <dbReference type="ARBA" id="ARBA00022729"/>
    </source>
</evidence>
<keyword evidence="7 13" id="KW-1133">Transmembrane helix</keyword>
<dbReference type="CDD" id="cd00054">
    <property type="entry name" value="EGF_CA"/>
    <property type="match status" value="1"/>
</dbReference>
<evidence type="ECO:0000256" key="7">
    <source>
        <dbReference type="ARBA" id="ARBA00022989"/>
    </source>
</evidence>
<evidence type="ECO:0000256" key="14">
    <source>
        <dbReference type="SAM" id="SignalP"/>
    </source>
</evidence>
<dbReference type="InterPro" id="IPR000152">
    <property type="entry name" value="EGF-type_Asp/Asn_hydroxyl_site"/>
</dbReference>
<keyword evidence="3 13" id="KW-0812">Transmembrane</keyword>
<reference evidence="17" key="1">
    <citation type="submission" date="2020-09" db="EMBL/GenBank/DDBJ databases">
        <authorList>
            <person name="Kikuchi T."/>
        </authorList>
    </citation>
    <scope>NUCLEOTIDE SEQUENCE</scope>
    <source>
        <strain evidence="17">SH1</strain>
    </source>
</reference>
<dbReference type="SMART" id="SM00539">
    <property type="entry name" value="NIDO"/>
    <property type="match status" value="2"/>
</dbReference>
<feature type="chain" id="PRO_5044131663" description="NIDO domain-containing protein" evidence="14">
    <location>
        <begin position="20"/>
        <end position="1076"/>
    </location>
</feature>
<dbReference type="InterPro" id="IPR003886">
    <property type="entry name" value="NIDO_dom"/>
</dbReference>
<dbReference type="Gene3D" id="2.10.25.10">
    <property type="entry name" value="Laminin"/>
    <property type="match status" value="1"/>
</dbReference>
<dbReference type="PANTHER" id="PTHR13802:SF64">
    <property type="entry name" value="DENDRITE EXTENSION DEFECTIVE PROTEIN 1"/>
    <property type="match status" value="1"/>
</dbReference>
<dbReference type="Pfam" id="PF06119">
    <property type="entry name" value="NIDO"/>
    <property type="match status" value="2"/>
</dbReference>
<evidence type="ECO:0000256" key="5">
    <source>
        <dbReference type="ARBA" id="ARBA00022737"/>
    </source>
</evidence>
<dbReference type="SUPFAM" id="SSF57196">
    <property type="entry name" value="EGF/Laminin"/>
    <property type="match status" value="1"/>
</dbReference>
<dbReference type="Gene3D" id="2.170.300.10">
    <property type="entry name" value="Tie2 ligand-binding domain superfamily"/>
    <property type="match status" value="1"/>
</dbReference>
<dbReference type="PANTHER" id="PTHR13802">
    <property type="entry name" value="MUCIN 4-RELATED"/>
    <property type="match status" value="1"/>
</dbReference>
<dbReference type="InterPro" id="IPR051495">
    <property type="entry name" value="Epithelial_Barrier/Signaling"/>
</dbReference>
<dbReference type="SMART" id="SM00179">
    <property type="entry name" value="EGF_CA"/>
    <property type="match status" value="1"/>
</dbReference>
<comment type="caution">
    <text evidence="11">Lacks conserved residue(s) required for the propagation of feature annotation.</text>
</comment>
<feature type="domain" description="NIDO" evidence="16">
    <location>
        <begin position="502"/>
        <end position="642"/>
    </location>
</feature>
<keyword evidence="9" id="KW-1015">Disulfide bond</keyword>
<dbReference type="Pfam" id="PF12947">
    <property type="entry name" value="EGF_3"/>
    <property type="match status" value="1"/>
</dbReference>
<feature type="region of interest" description="Disordered" evidence="12">
    <location>
        <begin position="926"/>
        <end position="945"/>
    </location>
</feature>
<keyword evidence="2 11" id="KW-0245">EGF-like domain</keyword>
<sequence length="1076" mass="118066">MKVVLLVGVLSALIGWSTAMLLDPERVAARLRIEAEAENDRLIRTGRSRRQLGQPKEVTIQVTAPLFSSRLFDYGDEAGDQELPVAPDSTKKLQLSKPISFYGKQYHAVHIGSNGAITFDNAIKTHRANILPSNYVLIAPFWNKNTLKNGGHVYYREITSGRVLERGQSEIRYQYDKSVKVLSCVLVTWEKMQPTGSNPLPDENTNTFQAAIFVTDSGTFANFIYNNIGWTQGAEAGFNGGQDSKFYALPTSGTGNIMYLEEYGNTGIPGEWMFELGDDRIVRCKAGLKGDTCDEECALGEWGIDCVGCCHCTGNSTCDKLNGACPNNQCSECFSGFACQTKSAKCSMDSPRKCARNAVSTTEYDRCGEPLQLCKCIEGYEGDGYRSCIDIDECSSKNVCHADASCTNTPGRYFCQCKPGFSGDGVMECMASDSFLFPTNGESLPPSQNAKVTVQLQKPVRLFGLETNQLTISANGLITVDDSVNILPGDSLDDMNVVGIAPFFALIDLSKGGEVKVKESSEDSVLARATHIVNENGESGGFIADSVIIISFINVTTSNTRTANTYQTVLISGRDSSKKLETFVEFLYKDLTWTPHAEAGIMTSDKSNSIQLPGSGTEGMEQLSQLSNVRQPGVWLYRVDRDVIHQCMKNDLQPPYCDAESPPLIKKPQSSEVAEVRETTTEAARIPTEPIIEADDDGFEEPITLPPPVLVTEEPSTHRVQPAFVTAETRRPQISLRVQNTPEFERPSPQPTVSTTHRPIVEFDSKEIAALPPDVFENPLAPFITVVPELFTEKVKNDRDGSAQIGKIQVIQPELIRPSLSAKTPTSPEVSTSVIEITPEVIKPSESFHQSREEVEVSTEIPTTASTPESTTTTTAEATTTTFETTIATESSPKPKSVIKVQDEVPTSTTNNLFVFTSTKSPPKKILSSKPKIVTGPPHNDHTEVDSSVEQNRVLEAEMAGSRLAVVIPVTIVAVWVVILIVIAFVLCCQRRRTHHTLRTVYGPPYHIRPVGTYTMRGDPALKHYEGIYEENIEKSRGFPVDLGPYQTGGRMSLYGSYWNLSNTSRTGIDRLQQMG</sequence>
<evidence type="ECO:0000256" key="8">
    <source>
        <dbReference type="ARBA" id="ARBA00023136"/>
    </source>
</evidence>
<dbReference type="GO" id="GO:0007160">
    <property type="term" value="P:cell-matrix adhesion"/>
    <property type="evidence" value="ECO:0007669"/>
    <property type="project" value="InterPro"/>
</dbReference>
<evidence type="ECO:0000256" key="9">
    <source>
        <dbReference type="ARBA" id="ARBA00023157"/>
    </source>
</evidence>
<dbReference type="EMBL" id="CAJFCW020000003">
    <property type="protein sequence ID" value="CAG9104330.1"/>
    <property type="molecule type" value="Genomic_DNA"/>
</dbReference>
<keyword evidence="18" id="KW-1185">Reference proteome</keyword>
<evidence type="ECO:0000256" key="13">
    <source>
        <dbReference type="SAM" id="Phobius"/>
    </source>
</evidence>
<comment type="subcellular location">
    <subcellularLocation>
        <location evidence="1">Membrane</location>
        <topology evidence="1">Single-pass type I membrane protein</topology>
    </subcellularLocation>
</comment>
<dbReference type="GO" id="GO:0071944">
    <property type="term" value="C:cell periphery"/>
    <property type="evidence" value="ECO:0007669"/>
    <property type="project" value="UniProtKB-ARBA"/>
</dbReference>
<evidence type="ECO:0000256" key="6">
    <source>
        <dbReference type="ARBA" id="ARBA00022837"/>
    </source>
</evidence>
<feature type="region of interest" description="Disordered" evidence="12">
    <location>
        <begin position="660"/>
        <end position="681"/>
    </location>
</feature>
<dbReference type="PROSITE" id="PS50026">
    <property type="entry name" value="EGF_3"/>
    <property type="match status" value="1"/>
</dbReference>
<dbReference type="EMBL" id="CAJFDH010000003">
    <property type="protein sequence ID" value="CAD5215564.1"/>
    <property type="molecule type" value="Genomic_DNA"/>
</dbReference>
<evidence type="ECO:0000313" key="18">
    <source>
        <dbReference type="Proteomes" id="UP000614601"/>
    </source>
</evidence>
<evidence type="ECO:0000256" key="12">
    <source>
        <dbReference type="SAM" id="MobiDB-lite"/>
    </source>
</evidence>
<dbReference type="PROSITE" id="PS01187">
    <property type="entry name" value="EGF_CA"/>
    <property type="match status" value="1"/>
</dbReference>
<dbReference type="AlphaFoldDB" id="A0A811KKE0"/>
<comment type="caution">
    <text evidence="17">The sequence shown here is derived from an EMBL/GenBank/DDBJ whole genome shotgun (WGS) entry which is preliminary data.</text>
</comment>
<dbReference type="FunFam" id="2.10.25.10:FF:000202">
    <property type="entry name" value="Multiple epidermal growth factor-like domains 8"/>
    <property type="match status" value="1"/>
</dbReference>
<dbReference type="PROSITE" id="PS51220">
    <property type="entry name" value="NIDO"/>
    <property type="match status" value="2"/>
</dbReference>
<feature type="domain" description="EGF-like" evidence="15">
    <location>
        <begin position="390"/>
        <end position="430"/>
    </location>
</feature>
<evidence type="ECO:0000256" key="2">
    <source>
        <dbReference type="ARBA" id="ARBA00022536"/>
    </source>
</evidence>
<evidence type="ECO:0000256" key="10">
    <source>
        <dbReference type="ARBA" id="ARBA00023180"/>
    </source>
</evidence>
<keyword evidence="8 13" id="KW-0472">Membrane</keyword>
<protein>
    <recommendedName>
        <fullName evidence="19">NIDO domain-containing protein</fullName>
    </recommendedName>
</protein>
<dbReference type="PROSITE" id="PS01186">
    <property type="entry name" value="EGF_2"/>
    <property type="match status" value="1"/>
</dbReference>